<feature type="domain" description="HTH tetR-type" evidence="5">
    <location>
        <begin position="5"/>
        <end position="65"/>
    </location>
</feature>
<protein>
    <submittedName>
        <fullName evidence="6">TetR/AcrR family transcriptional regulator</fullName>
    </submittedName>
</protein>
<evidence type="ECO:0000256" key="2">
    <source>
        <dbReference type="ARBA" id="ARBA00023125"/>
    </source>
</evidence>
<dbReference type="PROSITE" id="PS50977">
    <property type="entry name" value="HTH_TETR_2"/>
    <property type="match status" value="1"/>
</dbReference>
<gene>
    <name evidence="6" type="ORF">EAH86_01100</name>
</gene>
<keyword evidence="3" id="KW-0804">Transcription</keyword>
<dbReference type="Pfam" id="PF00440">
    <property type="entry name" value="TetR_N"/>
    <property type="match status" value="1"/>
</dbReference>
<dbReference type="InterPro" id="IPR011075">
    <property type="entry name" value="TetR_C"/>
</dbReference>
<dbReference type="GO" id="GO:0003677">
    <property type="term" value="F:DNA binding"/>
    <property type="evidence" value="ECO:0007669"/>
    <property type="project" value="UniProtKB-UniRule"/>
</dbReference>
<dbReference type="InterPro" id="IPR009057">
    <property type="entry name" value="Homeodomain-like_sf"/>
</dbReference>
<dbReference type="RefSeq" id="WP_140736785.1">
    <property type="nucleotide sequence ID" value="NZ_RCZM01000001.1"/>
</dbReference>
<comment type="caution">
    <text evidence="6">The sequence shown here is derived from an EMBL/GenBank/DDBJ whole genome shotgun (WGS) entry which is preliminary data.</text>
</comment>
<dbReference type="EMBL" id="RCZM01000001">
    <property type="protein sequence ID" value="TPG19142.1"/>
    <property type="molecule type" value="Genomic_DNA"/>
</dbReference>
<dbReference type="InterPro" id="IPR036271">
    <property type="entry name" value="Tet_transcr_reg_TetR-rel_C_sf"/>
</dbReference>
<organism evidence="6 7">
    <name type="scientific">Pedococcus bigeumensis</name>
    <dbReference type="NCBI Taxonomy" id="433644"/>
    <lineage>
        <taxon>Bacteria</taxon>
        <taxon>Bacillati</taxon>
        <taxon>Actinomycetota</taxon>
        <taxon>Actinomycetes</taxon>
        <taxon>Micrococcales</taxon>
        <taxon>Intrasporangiaceae</taxon>
        <taxon>Pedococcus</taxon>
    </lineage>
</organism>
<dbReference type="Proteomes" id="UP000317722">
    <property type="component" value="Unassembled WGS sequence"/>
</dbReference>
<dbReference type="PANTHER" id="PTHR47506:SF6">
    <property type="entry name" value="HTH-TYPE TRANSCRIPTIONAL REPRESSOR NEMR"/>
    <property type="match status" value="1"/>
</dbReference>
<proteinExistence type="predicted"/>
<reference evidence="6 7" key="1">
    <citation type="journal article" date="2019" name="Environ. Microbiol.">
        <title>Species interactions and distinct microbial communities in high Arctic permafrost affected cryosols are associated with the CH4 and CO2 gas fluxes.</title>
        <authorList>
            <person name="Altshuler I."/>
            <person name="Hamel J."/>
            <person name="Turney S."/>
            <person name="Magnuson E."/>
            <person name="Levesque R."/>
            <person name="Greer C."/>
            <person name="Whyte L.G."/>
        </authorList>
    </citation>
    <scope>NUCLEOTIDE SEQUENCE [LARGE SCALE GENOMIC DNA]</scope>
    <source>
        <strain evidence="6 7">S9.3A</strain>
    </source>
</reference>
<dbReference type="InterPro" id="IPR001647">
    <property type="entry name" value="HTH_TetR"/>
</dbReference>
<evidence type="ECO:0000313" key="6">
    <source>
        <dbReference type="EMBL" id="TPG19142.1"/>
    </source>
</evidence>
<accession>A0A502D2S7</accession>
<evidence type="ECO:0000259" key="5">
    <source>
        <dbReference type="PROSITE" id="PS50977"/>
    </source>
</evidence>
<feature type="DNA-binding region" description="H-T-H motif" evidence="4">
    <location>
        <begin position="28"/>
        <end position="47"/>
    </location>
</feature>
<keyword evidence="1" id="KW-0805">Transcription regulation</keyword>
<dbReference type="OrthoDB" id="326421at2"/>
<sequence length="199" mass="21656">MTKGDETRDSVLREALAQSSQVGLRGITIGGLADAMEMSKSGLFSHFGSKEGLQSAVMDYAAEAFTQLVIRPALKAPRGEPRIRTLFDRWLGWGGYADYALPGGCIFVSVASEFDDAPEGPVRTKVVQLERDLLDTIETIVRGGITEGQFRESTDPAAFAHDLLAIVLGYNFSARLLRDPAATGRAHDAFDRLLDHIRS</sequence>
<dbReference type="Gene3D" id="1.10.10.60">
    <property type="entry name" value="Homeodomain-like"/>
    <property type="match status" value="1"/>
</dbReference>
<evidence type="ECO:0000256" key="1">
    <source>
        <dbReference type="ARBA" id="ARBA00023015"/>
    </source>
</evidence>
<name>A0A502D2S7_9MICO</name>
<dbReference type="Gene3D" id="1.10.357.10">
    <property type="entry name" value="Tetracycline Repressor, domain 2"/>
    <property type="match status" value="1"/>
</dbReference>
<evidence type="ECO:0000313" key="7">
    <source>
        <dbReference type="Proteomes" id="UP000317722"/>
    </source>
</evidence>
<keyword evidence="7" id="KW-1185">Reference proteome</keyword>
<dbReference type="Pfam" id="PF16925">
    <property type="entry name" value="TetR_C_13"/>
    <property type="match status" value="1"/>
</dbReference>
<keyword evidence="2 4" id="KW-0238">DNA-binding</keyword>
<dbReference type="AlphaFoldDB" id="A0A502D2S7"/>
<dbReference type="SUPFAM" id="SSF46689">
    <property type="entry name" value="Homeodomain-like"/>
    <property type="match status" value="1"/>
</dbReference>
<dbReference type="PANTHER" id="PTHR47506">
    <property type="entry name" value="TRANSCRIPTIONAL REGULATORY PROTEIN"/>
    <property type="match status" value="1"/>
</dbReference>
<evidence type="ECO:0000256" key="3">
    <source>
        <dbReference type="ARBA" id="ARBA00023163"/>
    </source>
</evidence>
<dbReference type="SUPFAM" id="SSF48498">
    <property type="entry name" value="Tetracyclin repressor-like, C-terminal domain"/>
    <property type="match status" value="1"/>
</dbReference>
<evidence type="ECO:0000256" key="4">
    <source>
        <dbReference type="PROSITE-ProRule" id="PRU00335"/>
    </source>
</evidence>